<dbReference type="InParanoid" id="A0A0C3HQA0"/>
<gene>
    <name evidence="2" type="ORF">OIDMADRAFT_39565</name>
</gene>
<sequence>MAPPRKRPRSASPPASASPRRKSTRLLQALVEAAKERITKYQSQNRVHEDILQPSLKAFVEWLPEGGQESIARDIINATTDKELYNIFYNLLTGIVVPMMALSKHDTGMYFDVVERMLNSPQARDSKFRDLCHQRDSYRCVITGDMDTNYWEKTLGCPEGVHFSKVRAAHIIPLNYATWDKLLDIDDVYELKLYDYFPSSYERIFPKKSLVEFARAENTQDLEPPNATLLDCHYRLAEILNASGMARLVDDYLWGYGYTQDSAGRSPDIERILYLAFWGDGVG</sequence>
<dbReference type="OrthoDB" id="2104739at2759"/>
<dbReference type="Proteomes" id="UP000054321">
    <property type="component" value="Unassembled WGS sequence"/>
</dbReference>
<proteinExistence type="predicted"/>
<protein>
    <recommendedName>
        <fullName evidence="4">HNH nuclease domain-containing protein</fullName>
    </recommendedName>
</protein>
<feature type="region of interest" description="Disordered" evidence="1">
    <location>
        <begin position="1"/>
        <end position="23"/>
    </location>
</feature>
<dbReference type="HOGENOM" id="CLU_049186_0_1_1"/>
<dbReference type="STRING" id="913774.A0A0C3HQA0"/>
<evidence type="ECO:0000256" key="1">
    <source>
        <dbReference type="SAM" id="MobiDB-lite"/>
    </source>
</evidence>
<reference evidence="2 3" key="1">
    <citation type="submission" date="2014-04" db="EMBL/GenBank/DDBJ databases">
        <authorList>
            <consortium name="DOE Joint Genome Institute"/>
            <person name="Kuo A."/>
            <person name="Martino E."/>
            <person name="Perotto S."/>
            <person name="Kohler A."/>
            <person name="Nagy L.G."/>
            <person name="Floudas D."/>
            <person name="Copeland A."/>
            <person name="Barry K.W."/>
            <person name="Cichocki N."/>
            <person name="Veneault-Fourrey C."/>
            <person name="LaButti K."/>
            <person name="Lindquist E.A."/>
            <person name="Lipzen A."/>
            <person name="Lundell T."/>
            <person name="Morin E."/>
            <person name="Murat C."/>
            <person name="Sun H."/>
            <person name="Tunlid A."/>
            <person name="Henrissat B."/>
            <person name="Grigoriev I.V."/>
            <person name="Hibbett D.S."/>
            <person name="Martin F."/>
            <person name="Nordberg H.P."/>
            <person name="Cantor M.N."/>
            <person name="Hua S.X."/>
        </authorList>
    </citation>
    <scope>NUCLEOTIDE SEQUENCE [LARGE SCALE GENOMIC DNA]</scope>
    <source>
        <strain evidence="2 3">Zn</strain>
    </source>
</reference>
<organism evidence="2 3">
    <name type="scientific">Oidiodendron maius (strain Zn)</name>
    <dbReference type="NCBI Taxonomy" id="913774"/>
    <lineage>
        <taxon>Eukaryota</taxon>
        <taxon>Fungi</taxon>
        <taxon>Dikarya</taxon>
        <taxon>Ascomycota</taxon>
        <taxon>Pezizomycotina</taxon>
        <taxon>Leotiomycetes</taxon>
        <taxon>Leotiomycetes incertae sedis</taxon>
        <taxon>Myxotrichaceae</taxon>
        <taxon>Oidiodendron</taxon>
    </lineage>
</organism>
<reference evidence="3" key="2">
    <citation type="submission" date="2015-01" db="EMBL/GenBank/DDBJ databases">
        <title>Evolutionary Origins and Diversification of the Mycorrhizal Mutualists.</title>
        <authorList>
            <consortium name="DOE Joint Genome Institute"/>
            <consortium name="Mycorrhizal Genomics Consortium"/>
            <person name="Kohler A."/>
            <person name="Kuo A."/>
            <person name="Nagy L.G."/>
            <person name="Floudas D."/>
            <person name="Copeland A."/>
            <person name="Barry K.W."/>
            <person name="Cichocki N."/>
            <person name="Veneault-Fourrey C."/>
            <person name="LaButti K."/>
            <person name="Lindquist E.A."/>
            <person name="Lipzen A."/>
            <person name="Lundell T."/>
            <person name="Morin E."/>
            <person name="Murat C."/>
            <person name="Riley R."/>
            <person name="Ohm R."/>
            <person name="Sun H."/>
            <person name="Tunlid A."/>
            <person name="Henrissat B."/>
            <person name="Grigoriev I.V."/>
            <person name="Hibbett D.S."/>
            <person name="Martin F."/>
        </authorList>
    </citation>
    <scope>NUCLEOTIDE SEQUENCE [LARGE SCALE GENOMIC DNA]</scope>
    <source>
        <strain evidence="3">Zn</strain>
    </source>
</reference>
<dbReference type="EMBL" id="KN832872">
    <property type="protein sequence ID" value="KIN05190.1"/>
    <property type="molecule type" value="Genomic_DNA"/>
</dbReference>
<evidence type="ECO:0008006" key="4">
    <source>
        <dbReference type="Google" id="ProtNLM"/>
    </source>
</evidence>
<name>A0A0C3HQA0_OIDMZ</name>
<evidence type="ECO:0000313" key="3">
    <source>
        <dbReference type="Proteomes" id="UP000054321"/>
    </source>
</evidence>
<dbReference type="AlphaFoldDB" id="A0A0C3HQA0"/>
<accession>A0A0C3HQA0</accession>
<keyword evidence="3" id="KW-1185">Reference proteome</keyword>
<evidence type="ECO:0000313" key="2">
    <source>
        <dbReference type="EMBL" id="KIN05190.1"/>
    </source>
</evidence>